<organism evidence="14 15">
    <name type="scientific">Rhododendron simsii</name>
    <name type="common">Sims's rhododendron</name>
    <dbReference type="NCBI Taxonomy" id="118357"/>
    <lineage>
        <taxon>Eukaryota</taxon>
        <taxon>Viridiplantae</taxon>
        <taxon>Streptophyta</taxon>
        <taxon>Embryophyta</taxon>
        <taxon>Tracheophyta</taxon>
        <taxon>Spermatophyta</taxon>
        <taxon>Magnoliopsida</taxon>
        <taxon>eudicotyledons</taxon>
        <taxon>Gunneridae</taxon>
        <taxon>Pentapetalae</taxon>
        <taxon>asterids</taxon>
        <taxon>Ericales</taxon>
        <taxon>Ericaceae</taxon>
        <taxon>Ericoideae</taxon>
        <taxon>Rhodoreae</taxon>
        <taxon>Rhododendron</taxon>
    </lineage>
</organism>
<dbReference type="SMART" id="SM00490">
    <property type="entry name" value="HELICc"/>
    <property type="match status" value="1"/>
</dbReference>
<feature type="signal peptide" evidence="10">
    <location>
        <begin position="1"/>
        <end position="18"/>
    </location>
</feature>
<dbReference type="PROSITE" id="PS00690">
    <property type="entry name" value="DEAH_ATP_HELICASE"/>
    <property type="match status" value="1"/>
</dbReference>
<dbReference type="OrthoDB" id="5600252at2759"/>
<dbReference type="GO" id="GO:0003723">
    <property type="term" value="F:RNA binding"/>
    <property type="evidence" value="ECO:0007669"/>
    <property type="project" value="UniProtKB-UniRule"/>
</dbReference>
<dbReference type="InterPro" id="IPR059023">
    <property type="entry name" value="RNA_hel_CTD"/>
</dbReference>
<dbReference type="EC" id="3.6.4.13" evidence="1"/>
<evidence type="ECO:0000256" key="10">
    <source>
        <dbReference type="SAM" id="SignalP"/>
    </source>
</evidence>
<dbReference type="SMART" id="SM00847">
    <property type="entry name" value="HA2"/>
    <property type="match status" value="1"/>
</dbReference>
<sequence length="1394" mass="156079">MLWLYFLLLTCDHQCASTLDNIEDWKWKLTMLMRNKDEQEVVSRERKDRRDFDQLSALATRMGLYSRQYAKVVVISKAPLPNYRSDLDHKRPQREVILPFGLQREVDERLKGYISSKSVNEENFSDNTSLRFGSDNSIYSGGGVHEQEEPLIRKSIVAEKILQRKSLQIRNKQQDWQNPGFLCRVGKRSNDWKDGPEIELLGWGGIPGDVKESPEGQKMIEFRRSLPAHKEKDALLNFITQNQVVVVSGETGCGKTTQLPQYILESEIEAGRGAACSIICTQPRRISAMSVAERVAAERGENLGESVGYKVRLEGMKGRDTRLLFCTTGILLRRLLVDRTLKGVSHVVVDEIHERGMNEDFLLIVLKELLPRRPELRLILMSATLNAELFSSYFGGAPMIHIPGFTYPVRSHFLENILETTGYRLTSYNQIDNYGQEKMWKMQKQSLRKRKSQIASAVEDAIEAADFMDYGPRTRESLSCWNPDSIGFNLIEHVICHIIKKERPGAVLVFMTGWDDINSLKDQLQAHPLLGDPSRVLLLACHGSMASLEQVILLGWADFCLIPLILSRFVQEWLFLGSGASGDIGFNFNILKVGGGGCSRGDESSNNQVAVTHKLFPVIAGNRAPNVAAAAGEEEQAGTEVGEEHYFLLERVGDGLRFGEDNGMDWGRGSGRFTATGSTRSIIFFVESGAGWEEKVATIAYGLVLLDMRLIFDKPEDGVRKIVLATNMAETSITINDVVFVVDCGKAKETSYDALNNTPCLLPSWISKASARQRRGRAGRVQPGECYHLYPRCVYDAFADYQLPELLRTPLQSLCLQIKSLQLGSISEFLSRALQPPEPLSVQNAIEYLMVIGALDENENLTVLGRNLSMLPVEPKLGKMLLFGAIFNCLDPIMTVVAGLSARDPFLMPFDKKDLAESAKAQFSSRDYSDHLALVRAYDGWKDAERHQSGYEYCWKNFLSAQTLKAIDSLRKQFFYLLKDTGLLDNTEICNTWSHDEHLIRAIICAGLFPGICSVVVSYKLAFLSGDMNKEKSISLKTMEDGQVLLYSVSFSSFAATEFGEAFVQELGSSVNGQELKIPYPWLVFNEKVKVNSVFLRDSTAVSDSVVLLFGGNVSRGDLDGHLKMLGGYLEFFMNPALADTYLRMKKELEELIQKKVMILLYFKFCHHGWEGVGELGSKKHSIDFGLPRDPEDVPPGIPLAFDIDKAICSSISHFVQICPFQDIHANGDWVLLNPKLDMKDHNELLLTIRLLVSEDRSEGKFVFGRQLPTPSKKATKETLLLGPRSKSSDGVGVGGDNSKNQLQTLLARAGHGAPSYKTSQLKNNKFRSTVIFNGLNFVGQSLNNKKLAEKDAAAQALEWLMGETQSSEKAVDHMSMLLKKSKKKQPVQSTKWR</sequence>
<keyword evidence="4" id="KW-0347">Helicase</keyword>
<keyword evidence="15" id="KW-1185">Reference proteome</keyword>
<dbReference type="Pfam" id="PF07717">
    <property type="entry name" value="OB_NTP_bind"/>
    <property type="match status" value="1"/>
</dbReference>
<dbReference type="SUPFAM" id="SSF52540">
    <property type="entry name" value="P-loop containing nucleoside triphosphate hydrolases"/>
    <property type="match status" value="1"/>
</dbReference>
<dbReference type="Pfam" id="PF04408">
    <property type="entry name" value="WHD_HA2"/>
    <property type="match status" value="1"/>
</dbReference>
<dbReference type="Pfam" id="PF00270">
    <property type="entry name" value="DEAD"/>
    <property type="match status" value="1"/>
</dbReference>
<dbReference type="GO" id="GO:0016787">
    <property type="term" value="F:hydrolase activity"/>
    <property type="evidence" value="ECO:0007669"/>
    <property type="project" value="UniProtKB-KW"/>
</dbReference>
<feature type="domain" description="DRBM" evidence="11">
    <location>
        <begin position="1298"/>
        <end position="1363"/>
    </location>
</feature>
<dbReference type="PROSITE" id="PS51194">
    <property type="entry name" value="HELICASE_CTER"/>
    <property type="match status" value="1"/>
</dbReference>
<keyword evidence="3" id="KW-0378">Hydrolase</keyword>
<dbReference type="InterPro" id="IPR002464">
    <property type="entry name" value="DNA/RNA_helicase_DEAH_CS"/>
</dbReference>
<dbReference type="Proteomes" id="UP000626092">
    <property type="component" value="Unassembled WGS sequence"/>
</dbReference>
<feature type="domain" description="Helicase C-terminal" evidence="13">
    <location>
        <begin position="633"/>
        <end position="822"/>
    </location>
</feature>
<dbReference type="Gene3D" id="3.30.160.20">
    <property type="match status" value="1"/>
</dbReference>
<dbReference type="GO" id="GO:0005634">
    <property type="term" value="C:nucleus"/>
    <property type="evidence" value="ECO:0007669"/>
    <property type="project" value="TreeGrafter"/>
</dbReference>
<evidence type="ECO:0000256" key="8">
    <source>
        <dbReference type="ARBA" id="ARBA00060772"/>
    </source>
</evidence>
<evidence type="ECO:0000256" key="5">
    <source>
        <dbReference type="ARBA" id="ARBA00022840"/>
    </source>
</evidence>
<dbReference type="CDD" id="cd00048">
    <property type="entry name" value="DSRM_SF"/>
    <property type="match status" value="1"/>
</dbReference>
<proteinExistence type="inferred from homology"/>
<dbReference type="SMART" id="SM00487">
    <property type="entry name" value="DEXDc"/>
    <property type="match status" value="1"/>
</dbReference>
<keyword evidence="6 9" id="KW-0694">RNA-binding</keyword>
<dbReference type="Gene3D" id="1.20.120.1080">
    <property type="match status" value="1"/>
</dbReference>
<feature type="chain" id="PRO_5032883162" description="RNA helicase" evidence="10">
    <location>
        <begin position="19"/>
        <end position="1394"/>
    </location>
</feature>
<gene>
    <name evidence="14" type="ORF">RHSIM_Rhsim08G0129300</name>
</gene>
<feature type="domain" description="Helicase ATP-binding" evidence="12">
    <location>
        <begin position="236"/>
        <end position="403"/>
    </location>
</feature>
<dbReference type="PROSITE" id="PS50137">
    <property type="entry name" value="DS_RBD"/>
    <property type="match status" value="1"/>
</dbReference>
<evidence type="ECO:0000256" key="9">
    <source>
        <dbReference type="PROSITE-ProRule" id="PRU00266"/>
    </source>
</evidence>
<evidence type="ECO:0000259" key="11">
    <source>
        <dbReference type="PROSITE" id="PS50137"/>
    </source>
</evidence>
<dbReference type="InterPro" id="IPR048333">
    <property type="entry name" value="HA2_WH"/>
</dbReference>
<dbReference type="InterPro" id="IPR011709">
    <property type="entry name" value="DEAD-box_helicase_OB_fold"/>
</dbReference>
<dbReference type="Pfam" id="PF00035">
    <property type="entry name" value="dsrm"/>
    <property type="match status" value="1"/>
</dbReference>
<comment type="catalytic activity">
    <reaction evidence="7">
        <text>ATP + H2O = ADP + phosphate + H(+)</text>
        <dbReference type="Rhea" id="RHEA:13065"/>
        <dbReference type="ChEBI" id="CHEBI:15377"/>
        <dbReference type="ChEBI" id="CHEBI:15378"/>
        <dbReference type="ChEBI" id="CHEBI:30616"/>
        <dbReference type="ChEBI" id="CHEBI:43474"/>
        <dbReference type="ChEBI" id="CHEBI:456216"/>
        <dbReference type="EC" id="3.6.4.13"/>
    </reaction>
</comment>
<dbReference type="SUPFAM" id="SSF54768">
    <property type="entry name" value="dsRNA-binding domain-like"/>
    <property type="match status" value="1"/>
</dbReference>
<accession>A0A834GJG0</accession>
<dbReference type="CDD" id="cd17917">
    <property type="entry name" value="DEXHc_RHA-like"/>
    <property type="match status" value="1"/>
</dbReference>
<dbReference type="Pfam" id="PF00271">
    <property type="entry name" value="Helicase_C"/>
    <property type="match status" value="1"/>
</dbReference>
<evidence type="ECO:0000256" key="7">
    <source>
        <dbReference type="ARBA" id="ARBA00047984"/>
    </source>
</evidence>
<evidence type="ECO:0000256" key="4">
    <source>
        <dbReference type="ARBA" id="ARBA00022806"/>
    </source>
</evidence>
<dbReference type="FunFam" id="1.20.120.1080:FF:000002">
    <property type="entry name" value="Putative ATP-dependent RNA helicase DHX36"/>
    <property type="match status" value="1"/>
</dbReference>
<reference evidence="14" key="1">
    <citation type="submission" date="2019-11" db="EMBL/GenBank/DDBJ databases">
        <authorList>
            <person name="Liu Y."/>
            <person name="Hou J."/>
            <person name="Li T.-Q."/>
            <person name="Guan C.-H."/>
            <person name="Wu X."/>
            <person name="Wu H.-Z."/>
            <person name="Ling F."/>
            <person name="Zhang R."/>
            <person name="Shi X.-G."/>
            <person name="Ren J.-P."/>
            <person name="Chen E.-F."/>
            <person name="Sun J.-M."/>
        </authorList>
    </citation>
    <scope>NUCLEOTIDE SEQUENCE</scope>
    <source>
        <strain evidence="14">Adult_tree_wgs_1</strain>
        <tissue evidence="14">Leaves</tissue>
    </source>
</reference>
<dbReference type="PROSITE" id="PS51192">
    <property type="entry name" value="HELICASE_ATP_BIND_1"/>
    <property type="match status" value="1"/>
</dbReference>
<dbReference type="PANTHER" id="PTHR18934:SF229">
    <property type="entry name" value="DEXH-BOX ATP-DEPENDENT RNA HELICASE DEXH3"/>
    <property type="match status" value="1"/>
</dbReference>
<dbReference type="InterPro" id="IPR014720">
    <property type="entry name" value="dsRBD_dom"/>
</dbReference>
<keyword evidence="5" id="KW-0067">ATP-binding</keyword>
<dbReference type="Gene3D" id="3.40.50.300">
    <property type="entry name" value="P-loop containing nucleotide triphosphate hydrolases"/>
    <property type="match status" value="3"/>
</dbReference>
<keyword evidence="10" id="KW-0732">Signal</keyword>
<evidence type="ECO:0000313" key="15">
    <source>
        <dbReference type="Proteomes" id="UP000626092"/>
    </source>
</evidence>
<evidence type="ECO:0000256" key="3">
    <source>
        <dbReference type="ARBA" id="ARBA00022801"/>
    </source>
</evidence>
<evidence type="ECO:0000256" key="6">
    <source>
        <dbReference type="ARBA" id="ARBA00022884"/>
    </source>
</evidence>
<dbReference type="CDD" id="cd18791">
    <property type="entry name" value="SF2_C_RHA"/>
    <property type="match status" value="1"/>
</dbReference>
<dbReference type="Pfam" id="PF26026">
    <property type="entry name" value="RNA_hel_CTD"/>
    <property type="match status" value="1"/>
</dbReference>
<dbReference type="GO" id="GO:0003724">
    <property type="term" value="F:RNA helicase activity"/>
    <property type="evidence" value="ECO:0007669"/>
    <property type="project" value="UniProtKB-EC"/>
</dbReference>
<dbReference type="PANTHER" id="PTHR18934">
    <property type="entry name" value="ATP-DEPENDENT RNA HELICASE"/>
    <property type="match status" value="1"/>
</dbReference>
<name>A0A834GJG0_RHOSS</name>
<dbReference type="InterPro" id="IPR027417">
    <property type="entry name" value="P-loop_NTPase"/>
</dbReference>
<evidence type="ECO:0000313" key="14">
    <source>
        <dbReference type="EMBL" id="KAF7136083.1"/>
    </source>
</evidence>
<dbReference type="FunFam" id="3.40.50.300:FF:000526">
    <property type="entry name" value="DExH-box ATP-dependent RNA helicase DExH3"/>
    <property type="match status" value="1"/>
</dbReference>
<evidence type="ECO:0000256" key="2">
    <source>
        <dbReference type="ARBA" id="ARBA00022741"/>
    </source>
</evidence>
<dbReference type="GO" id="GO:0005524">
    <property type="term" value="F:ATP binding"/>
    <property type="evidence" value="ECO:0007669"/>
    <property type="project" value="UniProtKB-KW"/>
</dbReference>
<evidence type="ECO:0000259" key="13">
    <source>
        <dbReference type="PROSITE" id="PS51194"/>
    </source>
</evidence>
<evidence type="ECO:0000259" key="12">
    <source>
        <dbReference type="PROSITE" id="PS51192"/>
    </source>
</evidence>
<comment type="caution">
    <text evidence="14">The sequence shown here is derived from an EMBL/GenBank/DDBJ whole genome shotgun (WGS) entry which is preliminary data.</text>
</comment>
<dbReference type="InterPro" id="IPR007502">
    <property type="entry name" value="Helicase-assoc_dom"/>
</dbReference>
<protein>
    <recommendedName>
        <fullName evidence="1">RNA helicase</fullName>
        <ecNumber evidence="1">3.6.4.13</ecNumber>
    </recommendedName>
</protein>
<comment type="similarity">
    <text evidence="8">Belongs to the DExH box helicase family.</text>
</comment>
<dbReference type="EMBL" id="WJXA01000008">
    <property type="protein sequence ID" value="KAF7136083.1"/>
    <property type="molecule type" value="Genomic_DNA"/>
</dbReference>
<dbReference type="SMART" id="SM00358">
    <property type="entry name" value="DSRM"/>
    <property type="match status" value="1"/>
</dbReference>
<keyword evidence="2" id="KW-0547">Nucleotide-binding</keyword>
<dbReference type="Pfam" id="PF21010">
    <property type="entry name" value="HA2_C"/>
    <property type="match status" value="1"/>
</dbReference>
<dbReference type="InterPro" id="IPR011545">
    <property type="entry name" value="DEAD/DEAH_box_helicase_dom"/>
</dbReference>
<dbReference type="InterPro" id="IPR014001">
    <property type="entry name" value="Helicase_ATP-bd"/>
</dbReference>
<evidence type="ECO:0000256" key="1">
    <source>
        <dbReference type="ARBA" id="ARBA00012552"/>
    </source>
</evidence>
<dbReference type="InterPro" id="IPR001650">
    <property type="entry name" value="Helicase_C-like"/>
</dbReference>